<comment type="caution">
    <text evidence="2">The sequence shown here is derived from an EMBL/GenBank/DDBJ whole genome shotgun (WGS) entry which is preliminary data.</text>
</comment>
<evidence type="ECO:0000313" key="2">
    <source>
        <dbReference type="EMBL" id="KAK4279129.1"/>
    </source>
</evidence>
<feature type="compositionally biased region" description="Low complexity" evidence="1">
    <location>
        <begin position="22"/>
        <end position="33"/>
    </location>
</feature>
<protein>
    <submittedName>
        <fullName evidence="2">Uncharacterized protein</fullName>
    </submittedName>
</protein>
<name>A0AAE1MXN7_9FABA</name>
<evidence type="ECO:0000256" key="1">
    <source>
        <dbReference type="SAM" id="MobiDB-lite"/>
    </source>
</evidence>
<dbReference type="EMBL" id="JAWXYG010000003">
    <property type="protein sequence ID" value="KAK4279129.1"/>
    <property type="molecule type" value="Genomic_DNA"/>
</dbReference>
<evidence type="ECO:0000313" key="3">
    <source>
        <dbReference type="Proteomes" id="UP001293593"/>
    </source>
</evidence>
<keyword evidence="3" id="KW-1185">Reference proteome</keyword>
<organism evidence="2 3">
    <name type="scientific">Acacia crassicarpa</name>
    <name type="common">northern wattle</name>
    <dbReference type="NCBI Taxonomy" id="499986"/>
    <lineage>
        <taxon>Eukaryota</taxon>
        <taxon>Viridiplantae</taxon>
        <taxon>Streptophyta</taxon>
        <taxon>Embryophyta</taxon>
        <taxon>Tracheophyta</taxon>
        <taxon>Spermatophyta</taxon>
        <taxon>Magnoliopsida</taxon>
        <taxon>eudicotyledons</taxon>
        <taxon>Gunneridae</taxon>
        <taxon>Pentapetalae</taxon>
        <taxon>rosids</taxon>
        <taxon>fabids</taxon>
        <taxon>Fabales</taxon>
        <taxon>Fabaceae</taxon>
        <taxon>Caesalpinioideae</taxon>
        <taxon>mimosoid clade</taxon>
        <taxon>Acacieae</taxon>
        <taxon>Acacia</taxon>
    </lineage>
</organism>
<proteinExistence type="predicted"/>
<gene>
    <name evidence="2" type="ORF">QN277_016882</name>
</gene>
<sequence length="102" mass="11487">MVSLEDSHSNSNRFPLARSYYSTTTSANNSSSRIQRHTGRSMRTIRSNFFQDDNSCSFTTATEKSTCLSQNHDGSGHRPQAWRTRIEEQQICEIFFSGGGDA</sequence>
<reference evidence="2" key="1">
    <citation type="submission" date="2023-10" db="EMBL/GenBank/DDBJ databases">
        <title>Chromosome-level genome of the transformable northern wattle, Acacia crassicarpa.</title>
        <authorList>
            <person name="Massaro I."/>
            <person name="Sinha N.R."/>
            <person name="Poethig S."/>
            <person name="Leichty A.R."/>
        </authorList>
    </citation>
    <scope>NUCLEOTIDE SEQUENCE</scope>
    <source>
        <strain evidence="2">Acra3RX</strain>
        <tissue evidence="2">Leaf</tissue>
    </source>
</reference>
<accession>A0AAE1MXN7</accession>
<feature type="region of interest" description="Disordered" evidence="1">
    <location>
        <begin position="22"/>
        <end position="41"/>
    </location>
</feature>
<dbReference type="Proteomes" id="UP001293593">
    <property type="component" value="Unassembled WGS sequence"/>
</dbReference>
<dbReference type="AlphaFoldDB" id="A0AAE1MXN7"/>